<dbReference type="GO" id="GO:0016787">
    <property type="term" value="F:hydrolase activity"/>
    <property type="evidence" value="ECO:0007669"/>
    <property type="project" value="UniProtKB-KW"/>
</dbReference>
<dbReference type="InterPro" id="IPR015797">
    <property type="entry name" value="NUDIX_hydrolase-like_dom_sf"/>
</dbReference>
<dbReference type="Gene3D" id="3.90.79.10">
    <property type="entry name" value="Nucleoside Triphosphate Pyrophosphohydrolase"/>
    <property type="match status" value="1"/>
</dbReference>
<dbReference type="AlphaFoldDB" id="A0A0G1L3T4"/>
<feature type="domain" description="Nudix hydrolase" evidence="2">
    <location>
        <begin position="16"/>
        <end position="147"/>
    </location>
</feature>
<dbReference type="PROSITE" id="PS51462">
    <property type="entry name" value="NUDIX"/>
    <property type="match status" value="1"/>
</dbReference>
<evidence type="ECO:0000313" key="3">
    <source>
        <dbReference type="EMBL" id="KKT90591.1"/>
    </source>
</evidence>
<dbReference type="InterPro" id="IPR020084">
    <property type="entry name" value="NUDIX_hydrolase_CS"/>
</dbReference>
<protein>
    <recommendedName>
        <fullName evidence="2">Nudix hydrolase domain-containing protein</fullName>
    </recommendedName>
</protein>
<dbReference type="SUPFAM" id="SSF55811">
    <property type="entry name" value="Nudix"/>
    <property type="match status" value="1"/>
</dbReference>
<accession>A0A0G1L3T4</accession>
<evidence type="ECO:0000259" key="2">
    <source>
        <dbReference type="PROSITE" id="PS51462"/>
    </source>
</evidence>
<proteinExistence type="predicted"/>
<dbReference type="PROSITE" id="PS00893">
    <property type="entry name" value="NUDIX_BOX"/>
    <property type="match status" value="1"/>
</dbReference>
<evidence type="ECO:0000256" key="1">
    <source>
        <dbReference type="ARBA" id="ARBA00022801"/>
    </source>
</evidence>
<evidence type="ECO:0000313" key="4">
    <source>
        <dbReference type="Proteomes" id="UP000033966"/>
    </source>
</evidence>
<sequence>MTLTNNDLALLPREDVGPSAVHTILFYNGYVILVWNKEGTLPNGIKKDAGWGTPGGRVRENESPFQAAKREVYEELGAEIEKEDIKIYPKPLFVKKGVDRRDFYFVGEVPLSLDLPVGKKIEVRDPDENVSFFTVISPFDVKKKNGSGFFLFESERVYSRHMDAVEIALGTDPQTLK</sequence>
<dbReference type="Pfam" id="PF00293">
    <property type="entry name" value="NUDIX"/>
    <property type="match status" value="1"/>
</dbReference>
<gene>
    <name evidence="3" type="ORF">UW92_C0033G0006</name>
</gene>
<dbReference type="InterPro" id="IPR000086">
    <property type="entry name" value="NUDIX_hydrolase_dom"/>
</dbReference>
<dbReference type="CDD" id="cd02883">
    <property type="entry name" value="NUDIX_Hydrolase"/>
    <property type="match status" value="1"/>
</dbReference>
<dbReference type="Proteomes" id="UP000033966">
    <property type="component" value="Unassembled WGS sequence"/>
</dbReference>
<comment type="caution">
    <text evidence="3">The sequence shown here is derived from an EMBL/GenBank/DDBJ whole genome shotgun (WGS) entry which is preliminary data.</text>
</comment>
<dbReference type="EMBL" id="LCKF01000033">
    <property type="protein sequence ID" value="KKT90591.1"/>
    <property type="molecule type" value="Genomic_DNA"/>
</dbReference>
<reference evidence="3 4" key="1">
    <citation type="journal article" date="2015" name="Nature">
        <title>rRNA introns, odd ribosomes, and small enigmatic genomes across a large radiation of phyla.</title>
        <authorList>
            <person name="Brown C.T."/>
            <person name="Hug L.A."/>
            <person name="Thomas B.C."/>
            <person name="Sharon I."/>
            <person name="Castelle C.J."/>
            <person name="Singh A."/>
            <person name="Wilkins M.J."/>
            <person name="Williams K.H."/>
            <person name="Banfield J.F."/>
        </authorList>
    </citation>
    <scope>NUCLEOTIDE SEQUENCE [LARGE SCALE GENOMIC DNA]</scope>
</reference>
<organism evidence="3 4">
    <name type="scientific">Candidatus Jorgensenbacteria bacterium GW2011_GWA2_45_13</name>
    <dbReference type="NCBI Taxonomy" id="1618662"/>
    <lineage>
        <taxon>Bacteria</taxon>
        <taxon>Candidatus Joergenseniibacteriota</taxon>
    </lineage>
</organism>
<name>A0A0G1L3T4_9BACT</name>
<keyword evidence="1" id="KW-0378">Hydrolase</keyword>